<dbReference type="Gene3D" id="3.40.50.150">
    <property type="entry name" value="Vaccinia Virus protein VP39"/>
    <property type="match status" value="1"/>
</dbReference>
<dbReference type="GO" id="GO:0008276">
    <property type="term" value="F:protein methyltransferase activity"/>
    <property type="evidence" value="ECO:0007669"/>
    <property type="project" value="TreeGrafter"/>
</dbReference>
<feature type="domain" description="Methyltransferase small" evidence="5">
    <location>
        <begin position="171"/>
        <end position="316"/>
    </location>
</feature>
<dbReference type="PROSITE" id="PS00092">
    <property type="entry name" value="N6_MTASE"/>
    <property type="match status" value="1"/>
</dbReference>
<dbReference type="PANTHER" id="PTHR45875">
    <property type="entry name" value="METHYLTRANSFERASE N6AMT1"/>
    <property type="match status" value="1"/>
</dbReference>
<keyword evidence="2 7" id="KW-0489">Methyltransferase</keyword>
<dbReference type="GO" id="GO:0008757">
    <property type="term" value="F:S-adenosylmethionine-dependent methyltransferase activity"/>
    <property type="evidence" value="ECO:0007669"/>
    <property type="project" value="TreeGrafter"/>
</dbReference>
<dbReference type="Pfam" id="PF05175">
    <property type="entry name" value="MTS"/>
    <property type="match status" value="1"/>
</dbReference>
<dbReference type="AlphaFoldDB" id="A0AAJ6AIU2"/>
<dbReference type="EMBL" id="CP122566">
    <property type="protein sequence ID" value="WGH93034.1"/>
    <property type="molecule type" value="Genomic_DNA"/>
</dbReference>
<dbReference type="InterPro" id="IPR002052">
    <property type="entry name" value="DNA_methylase_N6_adenine_CS"/>
</dbReference>
<reference evidence="7 8" key="1">
    <citation type="submission" date="2023-03" db="EMBL/GenBank/DDBJ databases">
        <title>Complete genome sequences of several Auritidibacter ignavus strains isolated from ear infections.</title>
        <authorList>
            <person name="Baehr T."/>
            <person name="Baumhoegger A.M."/>
        </authorList>
    </citation>
    <scope>NUCLEOTIDE SEQUENCE [LARGE SCALE GENOMIC DNA]</scope>
    <source>
        <strain evidence="7 8">BABAE-6</strain>
    </source>
</reference>
<dbReference type="PANTHER" id="PTHR45875:SF1">
    <property type="entry name" value="METHYLTRANSFERASE N6AMT1"/>
    <property type="match status" value="1"/>
</dbReference>
<dbReference type="SUPFAM" id="SSF53335">
    <property type="entry name" value="S-adenosyl-L-methionine-dependent methyltransferases"/>
    <property type="match status" value="1"/>
</dbReference>
<evidence type="ECO:0000256" key="4">
    <source>
        <dbReference type="ARBA" id="ARBA00022691"/>
    </source>
</evidence>
<name>A0AAJ6AIU2_9MICC</name>
<keyword evidence="8" id="KW-1185">Reference proteome</keyword>
<protein>
    <submittedName>
        <fullName evidence="7">Methyltransferase</fullName>
    </submittedName>
</protein>
<evidence type="ECO:0000256" key="2">
    <source>
        <dbReference type="ARBA" id="ARBA00022603"/>
    </source>
</evidence>
<proteinExistence type="inferred from homology"/>
<keyword evidence="4" id="KW-0949">S-adenosyl-L-methionine</keyword>
<evidence type="ECO:0000259" key="6">
    <source>
        <dbReference type="Pfam" id="PF23186"/>
    </source>
</evidence>
<sequence>MTHSKQPALGPMPTTPRADRDLIGALAADLDQVNYRADPIAELLGPWAIAALDREQAEPARVVVETMLKNSTEQISPEQGLAAVISVWMLGDAVATEYLEAALPTLGVAGAVQLGLGTVVEGRFVPGVDLSVYDADRPGQLWVASDQTALQLRQPLPGGHVLGAGRASLTLAGLVPREPVATALDLGVGCGVQTFHLLDHVQHVTATDISDRALAFTLFNVLLNASMLGVDPAHPQHRLTLRNGSMLEPVAEQRFDLIVSNPPFVIAPAGGPAGAEHTYRQTGATGDAVTEQLIQELPTALTDGGTAVLMANWEIHHDQQWDTRIRQWLPGPPADSGSDAVLVDAWVIQRDQQDPAGYAETWLADSSDQLDPALFASGYRRYLTDFAQRSVTGIGFGWVRLRRRTTGAATPLRRLESYQGEVHQPVGRAWTQAVKAWDTLQTTDWTQRHARVPYHVTEERYQHFGAEDPEVIMARQGAGFGRTAILDTATAAVLSVADGQLSLRQIFAAVSGLLGLDKTASTALERAVAQLIVEGFVVLADDGDSVTNRDEQTQSRGEN</sequence>
<gene>
    <name evidence="7" type="ORF">QDX21_12200</name>
</gene>
<dbReference type="GO" id="GO:0008170">
    <property type="term" value="F:N-methyltransferase activity"/>
    <property type="evidence" value="ECO:0007669"/>
    <property type="project" value="UniProtKB-ARBA"/>
</dbReference>
<evidence type="ECO:0000259" key="5">
    <source>
        <dbReference type="Pfam" id="PF05175"/>
    </source>
</evidence>
<evidence type="ECO:0000256" key="3">
    <source>
        <dbReference type="ARBA" id="ARBA00022679"/>
    </source>
</evidence>
<comment type="similarity">
    <text evidence="1">Belongs to the eukaryotic/archaeal PrmC-related family.</text>
</comment>
<dbReference type="Pfam" id="PF23186">
    <property type="entry name" value="DUF7059"/>
    <property type="match status" value="1"/>
</dbReference>
<dbReference type="InterPro" id="IPR029063">
    <property type="entry name" value="SAM-dependent_MTases_sf"/>
</dbReference>
<dbReference type="GO" id="GO:0032259">
    <property type="term" value="P:methylation"/>
    <property type="evidence" value="ECO:0007669"/>
    <property type="project" value="UniProtKB-KW"/>
</dbReference>
<accession>A0AAJ6AIU2</accession>
<dbReference type="GO" id="GO:0003676">
    <property type="term" value="F:nucleic acid binding"/>
    <property type="evidence" value="ECO:0007669"/>
    <property type="project" value="InterPro"/>
</dbReference>
<dbReference type="Proteomes" id="UP001224674">
    <property type="component" value="Chromosome"/>
</dbReference>
<organism evidence="7 8">
    <name type="scientific">Auritidibacter ignavus</name>
    <dbReference type="NCBI Taxonomy" id="678932"/>
    <lineage>
        <taxon>Bacteria</taxon>
        <taxon>Bacillati</taxon>
        <taxon>Actinomycetota</taxon>
        <taxon>Actinomycetes</taxon>
        <taxon>Micrococcales</taxon>
        <taxon>Micrococcaceae</taxon>
        <taxon>Auritidibacter</taxon>
    </lineage>
</organism>
<dbReference type="GO" id="GO:0035657">
    <property type="term" value="C:eRF1 methyltransferase complex"/>
    <property type="evidence" value="ECO:0007669"/>
    <property type="project" value="TreeGrafter"/>
</dbReference>
<dbReference type="InterPro" id="IPR007848">
    <property type="entry name" value="Small_mtfrase_dom"/>
</dbReference>
<keyword evidence="3" id="KW-0808">Transferase</keyword>
<feature type="domain" description="DUF7059" evidence="6">
    <location>
        <begin position="33"/>
        <end position="123"/>
    </location>
</feature>
<evidence type="ECO:0000256" key="1">
    <source>
        <dbReference type="ARBA" id="ARBA00006149"/>
    </source>
</evidence>
<evidence type="ECO:0000313" key="7">
    <source>
        <dbReference type="EMBL" id="WGH93034.1"/>
    </source>
</evidence>
<dbReference type="InterPro" id="IPR052190">
    <property type="entry name" value="Euk-Arch_PrmC-MTase"/>
</dbReference>
<dbReference type="CDD" id="cd02440">
    <property type="entry name" value="AdoMet_MTases"/>
    <property type="match status" value="1"/>
</dbReference>
<dbReference type="RefSeq" id="WP_233487900.1">
    <property type="nucleotide sequence ID" value="NZ_CP122561.1"/>
</dbReference>
<dbReference type="InterPro" id="IPR055487">
    <property type="entry name" value="DUF7059"/>
</dbReference>
<evidence type="ECO:0000313" key="8">
    <source>
        <dbReference type="Proteomes" id="UP001224674"/>
    </source>
</evidence>